<comment type="caution">
    <text evidence="2">The sequence shown here is derived from an EMBL/GenBank/DDBJ whole genome shotgun (WGS) entry which is preliminary data.</text>
</comment>
<name>A0A397HVX0_9GLOM</name>
<dbReference type="Proteomes" id="UP000266861">
    <property type="component" value="Unassembled WGS sequence"/>
</dbReference>
<dbReference type="AlphaFoldDB" id="A0A397HVX0"/>
<reference evidence="2 3" key="1">
    <citation type="submission" date="2018-08" db="EMBL/GenBank/DDBJ databases">
        <title>Genome and evolution of the arbuscular mycorrhizal fungus Diversispora epigaea (formerly Glomus versiforme) and its bacterial endosymbionts.</title>
        <authorList>
            <person name="Sun X."/>
            <person name="Fei Z."/>
            <person name="Harrison M."/>
        </authorList>
    </citation>
    <scope>NUCLEOTIDE SEQUENCE [LARGE SCALE GENOMIC DNA]</scope>
    <source>
        <strain evidence="2 3">IT104</strain>
    </source>
</reference>
<feature type="region of interest" description="Disordered" evidence="1">
    <location>
        <begin position="82"/>
        <end position="101"/>
    </location>
</feature>
<evidence type="ECO:0000313" key="2">
    <source>
        <dbReference type="EMBL" id="RHZ64760.1"/>
    </source>
</evidence>
<keyword evidence="3" id="KW-1185">Reference proteome</keyword>
<evidence type="ECO:0000256" key="1">
    <source>
        <dbReference type="SAM" id="MobiDB-lite"/>
    </source>
</evidence>
<feature type="compositionally biased region" description="Acidic residues" evidence="1">
    <location>
        <begin position="86"/>
        <end position="100"/>
    </location>
</feature>
<dbReference type="EMBL" id="PQFF01000292">
    <property type="protein sequence ID" value="RHZ64760.1"/>
    <property type="molecule type" value="Genomic_DNA"/>
</dbReference>
<dbReference type="OrthoDB" id="2434645at2759"/>
<sequence>MVKINSYLISNAKQKLKYYDLDLDKNELMGVFKDAALIIEEEKDPEDFKDLPDVQNQMIPNQDFEFENLIDINNQLFLNNEQNNSDVEEEIEESEDEDTVDEKFNEFNEEEFGAEFAKNVMNDNNN</sequence>
<proteinExistence type="predicted"/>
<protein>
    <submittedName>
        <fullName evidence="2">Uncharacterized protein</fullName>
    </submittedName>
</protein>
<accession>A0A397HVX0</accession>
<evidence type="ECO:0000313" key="3">
    <source>
        <dbReference type="Proteomes" id="UP000266861"/>
    </source>
</evidence>
<gene>
    <name evidence="2" type="ORF">Glove_320g87</name>
</gene>
<organism evidence="2 3">
    <name type="scientific">Diversispora epigaea</name>
    <dbReference type="NCBI Taxonomy" id="1348612"/>
    <lineage>
        <taxon>Eukaryota</taxon>
        <taxon>Fungi</taxon>
        <taxon>Fungi incertae sedis</taxon>
        <taxon>Mucoromycota</taxon>
        <taxon>Glomeromycotina</taxon>
        <taxon>Glomeromycetes</taxon>
        <taxon>Diversisporales</taxon>
        <taxon>Diversisporaceae</taxon>
        <taxon>Diversispora</taxon>
    </lineage>
</organism>